<evidence type="ECO:0000313" key="5">
    <source>
        <dbReference type="Proteomes" id="UP000198672"/>
    </source>
</evidence>
<organism evidence="4 5">
    <name type="scientific">Allochromatium warmingii</name>
    <name type="common">Chromatium warmingii</name>
    <dbReference type="NCBI Taxonomy" id="61595"/>
    <lineage>
        <taxon>Bacteria</taxon>
        <taxon>Pseudomonadati</taxon>
        <taxon>Pseudomonadota</taxon>
        <taxon>Gammaproteobacteria</taxon>
        <taxon>Chromatiales</taxon>
        <taxon>Chromatiaceae</taxon>
        <taxon>Allochromatium</taxon>
    </lineage>
</organism>
<proteinExistence type="predicted"/>
<dbReference type="AlphaFoldDB" id="A0A1H3F5H3"/>
<dbReference type="InterPro" id="IPR052359">
    <property type="entry name" value="HTH-type_reg/antitoxin"/>
</dbReference>
<evidence type="ECO:0000256" key="2">
    <source>
        <dbReference type="ARBA" id="ARBA00023125"/>
    </source>
</evidence>
<dbReference type="SUPFAM" id="SSF47413">
    <property type="entry name" value="lambda repressor-like DNA-binding domains"/>
    <property type="match status" value="1"/>
</dbReference>
<gene>
    <name evidence="4" type="ORF">SAMN05421644_11644</name>
</gene>
<dbReference type="InterPro" id="IPR010982">
    <property type="entry name" value="Lambda_DNA-bd_dom_sf"/>
</dbReference>
<evidence type="ECO:0000256" key="1">
    <source>
        <dbReference type="ARBA" id="ARBA00023015"/>
    </source>
</evidence>
<protein>
    <submittedName>
        <fullName evidence="4">Putative transcriptional regulator</fullName>
    </submittedName>
</protein>
<dbReference type="PANTHER" id="PTHR36511">
    <property type="entry name" value="MERR FAMILY BACTERIAL REGULATORY PROTEIN"/>
    <property type="match status" value="1"/>
</dbReference>
<evidence type="ECO:0000313" key="4">
    <source>
        <dbReference type="EMBL" id="SDX86107.1"/>
    </source>
</evidence>
<accession>A0A1H3F5H3</accession>
<dbReference type="PANTHER" id="PTHR36511:SF3">
    <property type="entry name" value="ANTITOXIN HIGA-2"/>
    <property type="match status" value="1"/>
</dbReference>
<reference evidence="5" key="1">
    <citation type="submission" date="2016-10" db="EMBL/GenBank/DDBJ databases">
        <authorList>
            <person name="Varghese N."/>
            <person name="Submissions S."/>
        </authorList>
    </citation>
    <scope>NUCLEOTIDE SEQUENCE [LARGE SCALE GENOMIC DNA]</scope>
    <source>
        <strain evidence="5">DSM 173</strain>
    </source>
</reference>
<dbReference type="Gene3D" id="1.10.260.40">
    <property type="entry name" value="lambda repressor-like DNA-binding domains"/>
    <property type="match status" value="1"/>
</dbReference>
<dbReference type="STRING" id="61595.SAMN05421644_11644"/>
<keyword evidence="3" id="KW-0804">Transcription</keyword>
<keyword evidence="5" id="KW-1185">Reference proteome</keyword>
<sequence>MSNAFIEIMSGLNDAKSHAQGQSRHVIEHAPDCLNVKAIREKTGMNPQRFCATLGISLNTLKHWEQGSKIPRGSARILLKVVDKNPQVVIKAIAD</sequence>
<dbReference type="EMBL" id="FNOW01000016">
    <property type="protein sequence ID" value="SDX86107.1"/>
    <property type="molecule type" value="Genomic_DNA"/>
</dbReference>
<keyword evidence="2" id="KW-0238">DNA-binding</keyword>
<keyword evidence="1" id="KW-0805">Transcription regulation</keyword>
<dbReference type="Proteomes" id="UP000198672">
    <property type="component" value="Unassembled WGS sequence"/>
</dbReference>
<name>A0A1H3F5H3_ALLWA</name>
<evidence type="ECO:0000256" key="3">
    <source>
        <dbReference type="ARBA" id="ARBA00023163"/>
    </source>
</evidence>
<dbReference type="RefSeq" id="WP_091333334.1">
    <property type="nucleotide sequence ID" value="NZ_FNOW01000016.1"/>
</dbReference>
<dbReference type="GO" id="GO:0003677">
    <property type="term" value="F:DNA binding"/>
    <property type="evidence" value="ECO:0007669"/>
    <property type="project" value="UniProtKB-KW"/>
</dbReference>
<dbReference type="CDD" id="cd00093">
    <property type="entry name" value="HTH_XRE"/>
    <property type="match status" value="1"/>
</dbReference>
<dbReference type="InterPro" id="IPR001387">
    <property type="entry name" value="Cro/C1-type_HTH"/>
</dbReference>
<dbReference type="OrthoDB" id="9799384at2"/>